<dbReference type="EMBL" id="CAJNOK010044864">
    <property type="protein sequence ID" value="CAF1576465.1"/>
    <property type="molecule type" value="Genomic_DNA"/>
</dbReference>
<dbReference type="EMBL" id="CAJOBA010067809">
    <property type="protein sequence ID" value="CAF4373642.1"/>
    <property type="molecule type" value="Genomic_DNA"/>
</dbReference>
<organism evidence="2 3">
    <name type="scientific">Didymodactylos carnosus</name>
    <dbReference type="NCBI Taxonomy" id="1234261"/>
    <lineage>
        <taxon>Eukaryota</taxon>
        <taxon>Metazoa</taxon>
        <taxon>Spiralia</taxon>
        <taxon>Gnathifera</taxon>
        <taxon>Rotifera</taxon>
        <taxon>Eurotatoria</taxon>
        <taxon>Bdelloidea</taxon>
        <taxon>Philodinida</taxon>
        <taxon>Philodinidae</taxon>
        <taxon>Didymodactylos</taxon>
    </lineage>
</organism>
<sequence length="143" mass="16683">MTKEKYLSKNNEDVNIVETINQVQTVLFGDNMTDQDPDMEMVLRKQRQTFLNRIKQDINETANEKYFKLKMKSFLDRIFTIVSLVFGRTTETVTDIRNIANAAVISMQPSKYLNYFGVCSICTEDITDENQPIITKCNHVYHK</sequence>
<feature type="non-terminal residue" evidence="2">
    <location>
        <position position="143"/>
    </location>
</feature>
<dbReference type="SUPFAM" id="SSF57850">
    <property type="entry name" value="RING/U-box"/>
    <property type="match status" value="1"/>
</dbReference>
<dbReference type="Gene3D" id="3.30.40.10">
    <property type="entry name" value="Zinc/RING finger domain, C3HC4 (zinc finger)"/>
    <property type="match status" value="1"/>
</dbReference>
<dbReference type="AlphaFoldDB" id="A0A8S2V837"/>
<evidence type="ECO:0000313" key="3">
    <source>
        <dbReference type="Proteomes" id="UP000682733"/>
    </source>
</evidence>
<dbReference type="InterPro" id="IPR013083">
    <property type="entry name" value="Znf_RING/FYVE/PHD"/>
</dbReference>
<reference evidence="2" key="1">
    <citation type="submission" date="2021-02" db="EMBL/GenBank/DDBJ databases">
        <authorList>
            <person name="Nowell W R."/>
        </authorList>
    </citation>
    <scope>NUCLEOTIDE SEQUENCE</scope>
</reference>
<protein>
    <submittedName>
        <fullName evidence="2">Uncharacterized protein</fullName>
    </submittedName>
</protein>
<dbReference type="Proteomes" id="UP000682733">
    <property type="component" value="Unassembled WGS sequence"/>
</dbReference>
<name>A0A8S2V837_9BILA</name>
<gene>
    <name evidence="1" type="ORF">OVA965_LOCUS40692</name>
    <name evidence="2" type="ORF">TMI583_LOCUS42177</name>
</gene>
<proteinExistence type="predicted"/>
<dbReference type="Proteomes" id="UP000677228">
    <property type="component" value="Unassembled WGS sequence"/>
</dbReference>
<evidence type="ECO:0000313" key="1">
    <source>
        <dbReference type="EMBL" id="CAF1576465.1"/>
    </source>
</evidence>
<evidence type="ECO:0000313" key="2">
    <source>
        <dbReference type="EMBL" id="CAF4373642.1"/>
    </source>
</evidence>
<comment type="caution">
    <text evidence="2">The sequence shown here is derived from an EMBL/GenBank/DDBJ whole genome shotgun (WGS) entry which is preliminary data.</text>
</comment>
<accession>A0A8S2V837</accession>